<keyword evidence="11" id="KW-1185">Reference proteome</keyword>
<feature type="binding site" evidence="8">
    <location>
        <position position="8"/>
    </location>
    <ligand>
        <name>Mg(2+)</name>
        <dbReference type="ChEBI" id="CHEBI:18420"/>
    </ligand>
</feature>
<keyword evidence="3 8" id="KW-0479">Metal-binding</keyword>
<evidence type="ECO:0000256" key="8">
    <source>
        <dbReference type="HAMAP-Rule" id="MF_00101"/>
    </source>
</evidence>
<evidence type="ECO:0000256" key="4">
    <source>
        <dbReference type="ARBA" id="ARBA00022832"/>
    </source>
</evidence>
<dbReference type="HAMAP" id="MF_00101">
    <property type="entry name" value="AcpS"/>
    <property type="match status" value="1"/>
</dbReference>
<keyword evidence="6 8" id="KW-0443">Lipid metabolism</keyword>
<comment type="catalytic activity">
    <reaction evidence="8">
        <text>apo-[ACP] + CoA = holo-[ACP] + adenosine 3',5'-bisphosphate + H(+)</text>
        <dbReference type="Rhea" id="RHEA:12068"/>
        <dbReference type="Rhea" id="RHEA-COMP:9685"/>
        <dbReference type="Rhea" id="RHEA-COMP:9690"/>
        <dbReference type="ChEBI" id="CHEBI:15378"/>
        <dbReference type="ChEBI" id="CHEBI:29999"/>
        <dbReference type="ChEBI" id="CHEBI:57287"/>
        <dbReference type="ChEBI" id="CHEBI:58343"/>
        <dbReference type="ChEBI" id="CHEBI:64479"/>
        <dbReference type="EC" id="2.7.8.7"/>
    </reaction>
</comment>
<dbReference type="AlphaFoldDB" id="A0A0R1ZBB2"/>
<comment type="subcellular location">
    <subcellularLocation>
        <location evidence="8">Cytoplasm</location>
    </subcellularLocation>
</comment>
<dbReference type="InterPro" id="IPR004568">
    <property type="entry name" value="Ppantetheine-prot_Trfase_dom"/>
</dbReference>
<dbReference type="NCBIfam" id="TIGR00556">
    <property type="entry name" value="pantethn_trn"/>
    <property type="match status" value="1"/>
</dbReference>
<keyword evidence="8" id="KW-0963">Cytoplasm</keyword>
<gene>
    <name evidence="8" type="primary">acpS</name>
    <name evidence="10" type="ORF">FC64_GL001413</name>
</gene>
<dbReference type="Pfam" id="PF01648">
    <property type="entry name" value="ACPS"/>
    <property type="match status" value="1"/>
</dbReference>
<dbReference type="InterPro" id="IPR002582">
    <property type="entry name" value="ACPS"/>
</dbReference>
<dbReference type="STRING" id="1423820.FC64_GL001413"/>
<dbReference type="PATRIC" id="fig|1423820.4.peg.1439"/>
<evidence type="ECO:0000259" key="9">
    <source>
        <dbReference type="Pfam" id="PF01648"/>
    </source>
</evidence>
<dbReference type="GO" id="GO:0000287">
    <property type="term" value="F:magnesium ion binding"/>
    <property type="evidence" value="ECO:0007669"/>
    <property type="project" value="UniProtKB-UniRule"/>
</dbReference>
<sequence>MIWGLGIDLTEIERIHRIRQKGDAFARKILTANELAVYQKLSSKRQDEFLAGRFSAKESYSKALGTGIGKIVNFKDLEIIDNELGKPELRRHPRQGELEAFVSISHTDELVMTEVILEKKD</sequence>
<evidence type="ECO:0000256" key="7">
    <source>
        <dbReference type="ARBA" id="ARBA00023160"/>
    </source>
</evidence>
<keyword evidence="1 8" id="KW-0444">Lipid biosynthesis</keyword>
<evidence type="ECO:0000256" key="3">
    <source>
        <dbReference type="ARBA" id="ARBA00022723"/>
    </source>
</evidence>
<feature type="domain" description="4'-phosphopantetheinyl transferase" evidence="9">
    <location>
        <begin position="4"/>
        <end position="111"/>
    </location>
</feature>
<protein>
    <recommendedName>
        <fullName evidence="8">Holo-[acyl-carrier-protein] synthase</fullName>
        <shortName evidence="8">Holo-ACP synthase</shortName>
        <ecNumber evidence="8">2.7.8.7</ecNumber>
    </recommendedName>
    <alternativeName>
        <fullName evidence="8">4'-phosphopantetheinyl transferase AcpS</fullName>
    </alternativeName>
</protein>
<dbReference type="NCBIfam" id="TIGR00516">
    <property type="entry name" value="acpS"/>
    <property type="match status" value="1"/>
</dbReference>
<keyword evidence="2 8" id="KW-0808">Transferase</keyword>
<accession>A0A0R1ZBB2</accession>
<evidence type="ECO:0000256" key="2">
    <source>
        <dbReference type="ARBA" id="ARBA00022679"/>
    </source>
</evidence>
<dbReference type="Proteomes" id="UP000051291">
    <property type="component" value="Unassembled WGS sequence"/>
</dbReference>
<dbReference type="InterPro" id="IPR037143">
    <property type="entry name" value="4-PPantetheinyl_Trfase_dom_sf"/>
</dbReference>
<reference evidence="10 11" key="1">
    <citation type="journal article" date="2015" name="Genome Announc.">
        <title>Expanding the biotechnology potential of lactobacilli through comparative genomics of 213 strains and associated genera.</title>
        <authorList>
            <person name="Sun Z."/>
            <person name="Harris H.M."/>
            <person name="McCann A."/>
            <person name="Guo C."/>
            <person name="Argimon S."/>
            <person name="Zhang W."/>
            <person name="Yang X."/>
            <person name="Jeffery I.B."/>
            <person name="Cooney J.C."/>
            <person name="Kagawa T.F."/>
            <person name="Liu W."/>
            <person name="Song Y."/>
            <person name="Salvetti E."/>
            <person name="Wrobel A."/>
            <person name="Rasinkangas P."/>
            <person name="Parkhill J."/>
            <person name="Rea M.C."/>
            <person name="O'Sullivan O."/>
            <person name="Ritari J."/>
            <person name="Douillard F.P."/>
            <person name="Paul Ross R."/>
            <person name="Yang R."/>
            <person name="Briner A.E."/>
            <person name="Felis G.E."/>
            <person name="de Vos W.M."/>
            <person name="Barrangou R."/>
            <person name="Klaenhammer T.R."/>
            <person name="Caufield P.W."/>
            <person name="Cui Y."/>
            <person name="Zhang H."/>
            <person name="O'Toole P.W."/>
        </authorList>
    </citation>
    <scope>NUCLEOTIDE SEQUENCE [LARGE SCALE GENOMIC DNA]</scope>
    <source>
        <strain evidence="10 11">DSM 20653</strain>
    </source>
</reference>
<feature type="binding site" evidence="8">
    <location>
        <position position="58"/>
    </location>
    <ligand>
        <name>Mg(2+)</name>
        <dbReference type="ChEBI" id="CHEBI:18420"/>
    </ligand>
</feature>
<comment type="caution">
    <text evidence="10">The sequence shown here is derived from an EMBL/GenBank/DDBJ whole genome shotgun (WGS) entry which is preliminary data.</text>
</comment>
<dbReference type="Gene3D" id="3.90.470.20">
    <property type="entry name" value="4'-phosphopantetheinyl transferase domain"/>
    <property type="match status" value="1"/>
</dbReference>
<dbReference type="InterPro" id="IPR008278">
    <property type="entry name" value="4-PPantetheinyl_Trfase_dom"/>
</dbReference>
<evidence type="ECO:0000313" key="10">
    <source>
        <dbReference type="EMBL" id="KRM51602.1"/>
    </source>
</evidence>
<keyword evidence="7 8" id="KW-0275">Fatty acid biosynthesis</keyword>
<evidence type="ECO:0000313" key="11">
    <source>
        <dbReference type="Proteomes" id="UP000051291"/>
    </source>
</evidence>
<dbReference type="RefSeq" id="WP_057907228.1">
    <property type="nucleotide sequence ID" value="NZ_AYYZ01000030.1"/>
</dbReference>
<dbReference type="EMBL" id="AYYZ01000030">
    <property type="protein sequence ID" value="KRM51602.1"/>
    <property type="molecule type" value="Genomic_DNA"/>
</dbReference>
<evidence type="ECO:0000256" key="1">
    <source>
        <dbReference type="ARBA" id="ARBA00022516"/>
    </source>
</evidence>
<organism evidence="10 11">
    <name type="scientific">Ligilactobacillus araffinosus DSM 20653</name>
    <dbReference type="NCBI Taxonomy" id="1423820"/>
    <lineage>
        <taxon>Bacteria</taxon>
        <taxon>Bacillati</taxon>
        <taxon>Bacillota</taxon>
        <taxon>Bacilli</taxon>
        <taxon>Lactobacillales</taxon>
        <taxon>Lactobacillaceae</taxon>
        <taxon>Ligilactobacillus</taxon>
    </lineage>
</organism>
<dbReference type="EC" id="2.7.8.7" evidence="8"/>
<keyword evidence="4 8" id="KW-0276">Fatty acid metabolism</keyword>
<dbReference type="SUPFAM" id="SSF56214">
    <property type="entry name" value="4'-phosphopantetheinyl transferase"/>
    <property type="match status" value="1"/>
</dbReference>
<dbReference type="GO" id="GO:0005737">
    <property type="term" value="C:cytoplasm"/>
    <property type="evidence" value="ECO:0007669"/>
    <property type="project" value="UniProtKB-SubCell"/>
</dbReference>
<comment type="similarity">
    <text evidence="8">Belongs to the P-Pant transferase superfamily. AcpS family.</text>
</comment>
<proteinExistence type="inferred from homology"/>
<name>A0A0R1ZBB2_9LACO</name>
<dbReference type="GO" id="GO:0008897">
    <property type="term" value="F:holo-[acyl-carrier-protein] synthase activity"/>
    <property type="evidence" value="ECO:0007669"/>
    <property type="project" value="UniProtKB-UniRule"/>
</dbReference>
<evidence type="ECO:0000256" key="5">
    <source>
        <dbReference type="ARBA" id="ARBA00022842"/>
    </source>
</evidence>
<comment type="function">
    <text evidence="8">Transfers the 4'-phosphopantetheine moiety from coenzyme A to a Ser of acyl-carrier-protein.</text>
</comment>
<dbReference type="GO" id="GO:0006633">
    <property type="term" value="P:fatty acid biosynthetic process"/>
    <property type="evidence" value="ECO:0007669"/>
    <property type="project" value="UniProtKB-UniRule"/>
</dbReference>
<evidence type="ECO:0000256" key="6">
    <source>
        <dbReference type="ARBA" id="ARBA00023098"/>
    </source>
</evidence>
<keyword evidence="5 8" id="KW-0460">Magnesium</keyword>
<comment type="cofactor">
    <cofactor evidence="8">
        <name>Mg(2+)</name>
        <dbReference type="ChEBI" id="CHEBI:18420"/>
    </cofactor>
</comment>